<dbReference type="NCBIfam" id="TIGR00147">
    <property type="entry name" value="YegS/Rv2252/BmrU family lipid kinase"/>
    <property type="match status" value="1"/>
</dbReference>
<keyword evidence="7" id="KW-0594">Phospholipid biosynthesis</keyword>
<dbReference type="AlphaFoldDB" id="A0A9D1N3U9"/>
<dbReference type="Pfam" id="PF19279">
    <property type="entry name" value="YegS_C"/>
    <property type="match status" value="1"/>
</dbReference>
<dbReference type="InterPro" id="IPR016064">
    <property type="entry name" value="NAD/diacylglycerol_kinase_sf"/>
</dbReference>
<evidence type="ECO:0000256" key="5">
    <source>
        <dbReference type="ARBA" id="ARBA00022777"/>
    </source>
</evidence>
<dbReference type="PANTHER" id="PTHR12358">
    <property type="entry name" value="SPHINGOSINE KINASE"/>
    <property type="match status" value="1"/>
</dbReference>
<evidence type="ECO:0000256" key="1">
    <source>
        <dbReference type="ARBA" id="ARBA00001946"/>
    </source>
</evidence>
<dbReference type="PROSITE" id="PS50146">
    <property type="entry name" value="DAGK"/>
    <property type="match status" value="1"/>
</dbReference>
<dbReference type="Proteomes" id="UP000824128">
    <property type="component" value="Unassembled WGS sequence"/>
</dbReference>
<dbReference type="Gene3D" id="2.60.200.40">
    <property type="match status" value="1"/>
</dbReference>
<evidence type="ECO:0000256" key="8">
    <source>
        <dbReference type="ARBA" id="ARBA00023264"/>
    </source>
</evidence>
<evidence type="ECO:0000256" key="4">
    <source>
        <dbReference type="ARBA" id="ARBA00022741"/>
    </source>
</evidence>
<dbReference type="GO" id="GO:0016301">
    <property type="term" value="F:kinase activity"/>
    <property type="evidence" value="ECO:0007669"/>
    <property type="project" value="UniProtKB-KW"/>
</dbReference>
<dbReference type="GO" id="GO:0005524">
    <property type="term" value="F:ATP binding"/>
    <property type="evidence" value="ECO:0007669"/>
    <property type="project" value="UniProtKB-KW"/>
</dbReference>
<reference evidence="10" key="2">
    <citation type="journal article" date="2021" name="PeerJ">
        <title>Extensive microbial diversity within the chicken gut microbiome revealed by metagenomics and culture.</title>
        <authorList>
            <person name="Gilroy R."/>
            <person name="Ravi A."/>
            <person name="Getino M."/>
            <person name="Pursley I."/>
            <person name="Horton D.L."/>
            <person name="Alikhan N.F."/>
            <person name="Baker D."/>
            <person name="Gharbi K."/>
            <person name="Hall N."/>
            <person name="Watson M."/>
            <person name="Adriaenssens E.M."/>
            <person name="Foster-Nyarko E."/>
            <person name="Jarju S."/>
            <person name="Secka A."/>
            <person name="Antonio M."/>
            <person name="Oren A."/>
            <person name="Chaudhuri R.R."/>
            <person name="La Ragione R."/>
            <person name="Hildebrand F."/>
            <person name="Pallen M.J."/>
        </authorList>
    </citation>
    <scope>NUCLEOTIDE SEQUENCE</scope>
    <source>
        <strain evidence="10">ChiGjej2B2-16831</strain>
    </source>
</reference>
<reference evidence="10" key="1">
    <citation type="submission" date="2020-10" db="EMBL/GenBank/DDBJ databases">
        <authorList>
            <person name="Gilroy R."/>
        </authorList>
    </citation>
    <scope>NUCLEOTIDE SEQUENCE</scope>
    <source>
        <strain evidence="10">ChiGjej2B2-16831</strain>
    </source>
</reference>
<keyword evidence="6" id="KW-0067">ATP-binding</keyword>
<dbReference type="InterPro" id="IPR001206">
    <property type="entry name" value="Diacylglycerol_kinase_cat_dom"/>
</dbReference>
<gene>
    <name evidence="10" type="ORF">IAD24_06135</name>
</gene>
<sequence length="293" mass="31383">MCFVHIIWNPVAGNGAARAVFVRVRELLARSGADFTDAMSEYAGHAVELAKAAARAGHGRVIALGGDGTVREVASGLIGSDTPLALLPCGTGNDLARALRLPAEPEAALETALHGQIRAMDAATANGELFFNVAGFGFDVDVLRETEYFKTRTKNGSLAYLRGLLAAVKGLRLRRTHIRYEGGELERDVLLIAAGNGTHFGGGMNVTPRADPFDGLLDFCVIHDVTRAVLLTVLLRFMKGRHLGMRFVTYFRARELTAECEPGSDIEVDGEVMPGTPVTFRVLPGSIRVVVPA</sequence>
<proteinExistence type="inferred from homology"/>
<keyword evidence="7" id="KW-0443">Lipid metabolism</keyword>
<protein>
    <submittedName>
        <fullName evidence="10">Diacylglycerol kinase family lipid kinase</fullName>
    </submittedName>
</protein>
<comment type="cofactor">
    <cofactor evidence="1">
        <name>Mg(2+)</name>
        <dbReference type="ChEBI" id="CHEBI:18420"/>
    </cofactor>
</comment>
<evidence type="ECO:0000256" key="3">
    <source>
        <dbReference type="ARBA" id="ARBA00022679"/>
    </source>
</evidence>
<feature type="domain" description="DAGKc" evidence="9">
    <location>
        <begin position="1"/>
        <end position="129"/>
    </location>
</feature>
<evidence type="ECO:0000256" key="6">
    <source>
        <dbReference type="ARBA" id="ARBA00022840"/>
    </source>
</evidence>
<accession>A0A9D1N3U9</accession>
<dbReference type="PANTHER" id="PTHR12358:SF54">
    <property type="entry name" value="SPHINGOSINE KINASE RELATED PROTEIN"/>
    <property type="match status" value="1"/>
</dbReference>
<dbReference type="InterPro" id="IPR017438">
    <property type="entry name" value="ATP-NAD_kinase_N"/>
</dbReference>
<dbReference type="EMBL" id="DVNZ01000194">
    <property type="protein sequence ID" value="HIU94723.1"/>
    <property type="molecule type" value="Genomic_DNA"/>
</dbReference>
<organism evidence="10 11">
    <name type="scientific">Candidatus Aphodomorpha intestinavium</name>
    <dbReference type="NCBI Taxonomy" id="2840672"/>
    <lineage>
        <taxon>Bacteria</taxon>
        <taxon>Bacillati</taxon>
        <taxon>Bacillota</taxon>
        <taxon>Clostridia</taxon>
        <taxon>Eubacteriales</taxon>
        <taxon>Candidatus Aphodomorpha</taxon>
    </lineage>
</organism>
<dbReference type="SMART" id="SM00046">
    <property type="entry name" value="DAGKc"/>
    <property type="match status" value="1"/>
</dbReference>
<evidence type="ECO:0000313" key="11">
    <source>
        <dbReference type="Proteomes" id="UP000824128"/>
    </source>
</evidence>
<dbReference type="Gene3D" id="3.40.50.10330">
    <property type="entry name" value="Probable inorganic polyphosphate/atp-NAD kinase, domain 1"/>
    <property type="match status" value="1"/>
</dbReference>
<dbReference type="SUPFAM" id="SSF111331">
    <property type="entry name" value="NAD kinase/diacylglycerol kinase-like"/>
    <property type="match status" value="1"/>
</dbReference>
<name>A0A9D1N3U9_9FIRM</name>
<dbReference type="InterPro" id="IPR045540">
    <property type="entry name" value="YegS/DAGK_C"/>
</dbReference>
<comment type="caution">
    <text evidence="10">The sequence shown here is derived from an EMBL/GenBank/DDBJ whole genome shotgun (WGS) entry which is preliminary data.</text>
</comment>
<dbReference type="Pfam" id="PF00781">
    <property type="entry name" value="DAGK_cat"/>
    <property type="match status" value="1"/>
</dbReference>
<evidence type="ECO:0000313" key="10">
    <source>
        <dbReference type="EMBL" id="HIU94723.1"/>
    </source>
</evidence>
<keyword evidence="7" id="KW-0444">Lipid biosynthesis</keyword>
<comment type="similarity">
    <text evidence="2">Belongs to the diacylglycerol/lipid kinase family.</text>
</comment>
<keyword evidence="3" id="KW-0808">Transferase</keyword>
<dbReference type="InterPro" id="IPR050187">
    <property type="entry name" value="Lipid_Phosphate_FormReg"/>
</dbReference>
<evidence type="ECO:0000256" key="2">
    <source>
        <dbReference type="ARBA" id="ARBA00005983"/>
    </source>
</evidence>
<keyword evidence="5 10" id="KW-0418">Kinase</keyword>
<keyword evidence="4" id="KW-0547">Nucleotide-binding</keyword>
<evidence type="ECO:0000256" key="7">
    <source>
        <dbReference type="ARBA" id="ARBA00023209"/>
    </source>
</evidence>
<keyword evidence="8" id="KW-1208">Phospholipid metabolism</keyword>
<evidence type="ECO:0000259" key="9">
    <source>
        <dbReference type="PROSITE" id="PS50146"/>
    </source>
</evidence>
<dbReference type="InterPro" id="IPR005218">
    <property type="entry name" value="Diacylglycerol/lipid_kinase"/>
</dbReference>
<dbReference type="GO" id="GO:0008654">
    <property type="term" value="P:phospholipid biosynthetic process"/>
    <property type="evidence" value="ECO:0007669"/>
    <property type="project" value="UniProtKB-KW"/>
</dbReference>